<evidence type="ECO:0000313" key="5">
    <source>
        <dbReference type="EMBL" id="WOG98007.1"/>
    </source>
</evidence>
<sequence>MSNTLPSTIFAALKFSLLLTGESHDFTKRIPRKSLGLEKEKLSHIHFYLHDIVSGRNPTSVLVASAPKTNTSAAPFGEILVMDDALNVGPEPSSEQVGRAQGIYAIDSLGEPALLMAFSCVFTEGKYNGSTISILGRNAVFSDVREMPVDDGVFRFARGYAEARTHAFDLNSGNAILYIC</sequence>
<evidence type="ECO:0000256" key="3">
    <source>
        <dbReference type="ARBA" id="ARBA00022525"/>
    </source>
</evidence>
<evidence type="ECO:0000256" key="4">
    <source>
        <dbReference type="RuleBase" id="RU363099"/>
    </source>
</evidence>
<feature type="signal peptide" evidence="4">
    <location>
        <begin position="1"/>
        <end position="23"/>
    </location>
</feature>
<dbReference type="EMBL" id="CP093346">
    <property type="protein sequence ID" value="WOG98007.1"/>
    <property type="molecule type" value="Genomic_DNA"/>
</dbReference>
<gene>
    <name evidence="5" type="ORF">DCAR_0417348</name>
</gene>
<keyword evidence="4" id="KW-0732">Signal</keyword>
<organism evidence="5 6">
    <name type="scientific">Daucus carota subsp. sativus</name>
    <name type="common">Carrot</name>
    <dbReference type="NCBI Taxonomy" id="79200"/>
    <lineage>
        <taxon>Eukaryota</taxon>
        <taxon>Viridiplantae</taxon>
        <taxon>Streptophyta</taxon>
        <taxon>Embryophyta</taxon>
        <taxon>Tracheophyta</taxon>
        <taxon>Spermatophyta</taxon>
        <taxon>Magnoliopsida</taxon>
        <taxon>eudicotyledons</taxon>
        <taxon>Gunneridae</taxon>
        <taxon>Pentapetalae</taxon>
        <taxon>asterids</taxon>
        <taxon>campanulids</taxon>
        <taxon>Apiales</taxon>
        <taxon>Apiaceae</taxon>
        <taxon>Apioideae</taxon>
        <taxon>Scandiceae</taxon>
        <taxon>Daucinae</taxon>
        <taxon>Daucus</taxon>
        <taxon>Daucus sect. Daucus</taxon>
    </lineage>
</organism>
<dbReference type="Gene3D" id="2.40.480.10">
    <property type="entry name" value="Allene oxide cyclase-like"/>
    <property type="match status" value="1"/>
</dbReference>
<dbReference type="PANTHER" id="PTHR21495">
    <property type="entry name" value="NUCLEOPORIN-RELATED"/>
    <property type="match status" value="1"/>
</dbReference>
<reference evidence="5" key="1">
    <citation type="journal article" date="2016" name="Nat. Genet.">
        <title>A high-quality carrot genome assembly provides new insights into carotenoid accumulation and asterid genome evolution.</title>
        <authorList>
            <person name="Iorizzo M."/>
            <person name="Ellison S."/>
            <person name="Senalik D."/>
            <person name="Zeng P."/>
            <person name="Satapoomin P."/>
            <person name="Huang J."/>
            <person name="Bowman M."/>
            <person name="Iovene M."/>
            <person name="Sanseverino W."/>
            <person name="Cavagnaro P."/>
            <person name="Yildiz M."/>
            <person name="Macko-Podgorni A."/>
            <person name="Moranska E."/>
            <person name="Grzebelus E."/>
            <person name="Grzebelus D."/>
            <person name="Ashrafi H."/>
            <person name="Zheng Z."/>
            <person name="Cheng S."/>
            <person name="Spooner D."/>
            <person name="Van Deynze A."/>
            <person name="Simon P."/>
        </authorList>
    </citation>
    <scope>NUCLEOTIDE SEQUENCE</scope>
    <source>
        <tissue evidence="5">Leaf</tissue>
    </source>
</reference>
<dbReference type="AlphaFoldDB" id="A0AAF0WY71"/>
<comment type="function">
    <text evidence="4">Dirigent proteins impart stereoselectivity on the phenoxy radical-coupling reaction, yielding optically active lignans from two molecules of coniferyl alcohol in the biosynthesis of lignans, flavonolignans, and alkaloids and thus plays a central role in plant secondary metabolism.</text>
</comment>
<comment type="subunit">
    <text evidence="2 4">Homodimer.</text>
</comment>
<comment type="similarity">
    <text evidence="1 4">Belongs to the plant dirigent protein family.</text>
</comment>
<accession>A0AAF0WY71</accession>
<feature type="chain" id="PRO_5041768622" description="Dirigent protein" evidence="4">
    <location>
        <begin position="24"/>
        <end position="180"/>
    </location>
</feature>
<dbReference type="GO" id="GO:0048046">
    <property type="term" value="C:apoplast"/>
    <property type="evidence" value="ECO:0007669"/>
    <property type="project" value="UniProtKB-SubCell"/>
</dbReference>
<dbReference type="Proteomes" id="UP000077755">
    <property type="component" value="Chromosome 4"/>
</dbReference>
<protein>
    <recommendedName>
        <fullName evidence="4">Dirigent protein</fullName>
    </recommendedName>
</protein>
<name>A0AAF0WY71_DAUCS</name>
<keyword evidence="4" id="KW-0052">Apoplast</keyword>
<reference evidence="5" key="2">
    <citation type="submission" date="2022-03" db="EMBL/GenBank/DDBJ databases">
        <title>Draft title - Genomic analysis of global carrot germplasm unveils the trajectory of domestication and the origin of high carotenoid orange carrot.</title>
        <authorList>
            <person name="Iorizzo M."/>
            <person name="Ellison S."/>
            <person name="Senalik D."/>
            <person name="Macko-Podgorni A."/>
            <person name="Grzebelus D."/>
            <person name="Bostan H."/>
            <person name="Rolling W."/>
            <person name="Curaba J."/>
            <person name="Simon P."/>
        </authorList>
    </citation>
    <scope>NUCLEOTIDE SEQUENCE</scope>
    <source>
        <tissue evidence="5">Leaf</tissue>
    </source>
</reference>
<dbReference type="GO" id="GO:0009699">
    <property type="term" value="P:phenylpropanoid biosynthetic process"/>
    <property type="evidence" value="ECO:0007669"/>
    <property type="project" value="UniProtKB-ARBA"/>
</dbReference>
<dbReference type="Pfam" id="PF03018">
    <property type="entry name" value="Dirigent"/>
    <property type="match status" value="1"/>
</dbReference>
<proteinExistence type="inferred from homology"/>
<evidence type="ECO:0000256" key="2">
    <source>
        <dbReference type="ARBA" id="ARBA00011738"/>
    </source>
</evidence>
<dbReference type="InterPro" id="IPR004265">
    <property type="entry name" value="Dirigent"/>
</dbReference>
<dbReference type="InterPro" id="IPR044859">
    <property type="entry name" value="Allene_oxi_cyc_Dirigent"/>
</dbReference>
<keyword evidence="3 4" id="KW-0964">Secreted</keyword>
<evidence type="ECO:0000313" key="6">
    <source>
        <dbReference type="Proteomes" id="UP000077755"/>
    </source>
</evidence>
<evidence type="ECO:0000256" key="1">
    <source>
        <dbReference type="ARBA" id="ARBA00010746"/>
    </source>
</evidence>
<comment type="subcellular location">
    <subcellularLocation>
        <location evidence="4">Secreted</location>
        <location evidence="4">Extracellular space</location>
        <location evidence="4">Apoplast</location>
    </subcellularLocation>
</comment>
<keyword evidence="6" id="KW-1185">Reference proteome</keyword>